<name>A0AAV7WEE9_PLEWA</name>
<comment type="caution">
    <text evidence="2">The sequence shown here is derived from an EMBL/GenBank/DDBJ whole genome shotgun (WGS) entry which is preliminary data.</text>
</comment>
<feature type="region of interest" description="Disordered" evidence="1">
    <location>
        <begin position="1"/>
        <end position="92"/>
    </location>
</feature>
<feature type="compositionally biased region" description="Basic and acidic residues" evidence="1">
    <location>
        <begin position="205"/>
        <end position="214"/>
    </location>
</feature>
<organism evidence="2 3">
    <name type="scientific">Pleurodeles waltl</name>
    <name type="common">Iberian ribbed newt</name>
    <dbReference type="NCBI Taxonomy" id="8319"/>
    <lineage>
        <taxon>Eukaryota</taxon>
        <taxon>Metazoa</taxon>
        <taxon>Chordata</taxon>
        <taxon>Craniata</taxon>
        <taxon>Vertebrata</taxon>
        <taxon>Euteleostomi</taxon>
        <taxon>Amphibia</taxon>
        <taxon>Batrachia</taxon>
        <taxon>Caudata</taxon>
        <taxon>Salamandroidea</taxon>
        <taxon>Salamandridae</taxon>
        <taxon>Pleurodelinae</taxon>
        <taxon>Pleurodeles</taxon>
    </lineage>
</organism>
<evidence type="ECO:0000313" key="2">
    <source>
        <dbReference type="EMBL" id="KAJ1212407.1"/>
    </source>
</evidence>
<dbReference type="EMBL" id="JANPWB010000001">
    <property type="protein sequence ID" value="KAJ1212407.1"/>
    <property type="molecule type" value="Genomic_DNA"/>
</dbReference>
<dbReference type="AlphaFoldDB" id="A0AAV7WEE9"/>
<feature type="region of interest" description="Disordered" evidence="1">
    <location>
        <begin position="139"/>
        <end position="214"/>
    </location>
</feature>
<gene>
    <name evidence="2" type="ORF">NDU88_000071</name>
</gene>
<keyword evidence="3" id="KW-1185">Reference proteome</keyword>
<feature type="compositionally biased region" description="Low complexity" evidence="1">
    <location>
        <begin position="75"/>
        <end position="85"/>
    </location>
</feature>
<protein>
    <submittedName>
        <fullName evidence="2">Uncharacterized protein</fullName>
    </submittedName>
</protein>
<dbReference type="Proteomes" id="UP001066276">
    <property type="component" value="Chromosome 1_1"/>
</dbReference>
<reference evidence="2" key="1">
    <citation type="journal article" date="2022" name="bioRxiv">
        <title>Sequencing and chromosome-scale assembly of the giantPleurodeles waltlgenome.</title>
        <authorList>
            <person name="Brown T."/>
            <person name="Elewa A."/>
            <person name="Iarovenko S."/>
            <person name="Subramanian E."/>
            <person name="Araus A.J."/>
            <person name="Petzold A."/>
            <person name="Susuki M."/>
            <person name="Suzuki K.-i.T."/>
            <person name="Hayashi T."/>
            <person name="Toyoda A."/>
            <person name="Oliveira C."/>
            <person name="Osipova E."/>
            <person name="Leigh N.D."/>
            <person name="Simon A."/>
            <person name="Yun M.H."/>
        </authorList>
    </citation>
    <scope>NUCLEOTIDE SEQUENCE</scope>
    <source>
        <strain evidence="2">20211129_DDA</strain>
        <tissue evidence="2">Liver</tissue>
    </source>
</reference>
<accession>A0AAV7WEE9</accession>
<evidence type="ECO:0000256" key="1">
    <source>
        <dbReference type="SAM" id="MobiDB-lite"/>
    </source>
</evidence>
<feature type="compositionally biased region" description="Basic and acidic residues" evidence="1">
    <location>
        <begin position="18"/>
        <end position="29"/>
    </location>
</feature>
<sequence length="214" mass="22854">MRGELRMAVGHAAGTAARETHQRTPECSRGRRWGRRLRAADIRVTGGAPSPETLSRARREGSRPLTHGLKCGVTPARGDASPAGARGRGARPLPLPAPWRWLVRGPRSRQQTGAPPAAPSLPVLQGRRGGMELTGAAAQNNNRRWPGANNMPPSASSTPPPFLPRGDEICDKRPRHQWSAMDGCPHLPALPASEEAPSDTAEAPGKTEKRGPSR</sequence>
<evidence type="ECO:0000313" key="3">
    <source>
        <dbReference type="Proteomes" id="UP001066276"/>
    </source>
</evidence>
<proteinExistence type="predicted"/>